<sequence length="128" mass="13851">MVKFALHLEVNSHTQDPLAASPYFQVGIWAGLLQLVARFIAKFFAAVKSPRRGLPVHHHPPARPGGNHLQSIPSVCVRNQGARIMGDDDDGGMKTTTSGRRSRSGSVLLSFLLHGALPSFWSVTVVEA</sequence>
<reference evidence="1 2" key="1">
    <citation type="submission" date="2016-03" db="EMBL/GenBank/DDBJ databases">
        <title>Whole genome sequencing of Grifola frondosa 9006-11.</title>
        <authorList>
            <person name="Min B."/>
            <person name="Park H."/>
            <person name="Kim J.-G."/>
            <person name="Cho H."/>
            <person name="Oh Y.-L."/>
            <person name="Kong W.-S."/>
            <person name="Choi I.-G."/>
        </authorList>
    </citation>
    <scope>NUCLEOTIDE SEQUENCE [LARGE SCALE GENOMIC DNA]</scope>
    <source>
        <strain evidence="1 2">9006-11</strain>
    </source>
</reference>
<proteinExistence type="predicted"/>
<dbReference type="EMBL" id="LUGG01000015">
    <property type="protein sequence ID" value="OBZ69648.1"/>
    <property type="molecule type" value="Genomic_DNA"/>
</dbReference>
<name>A0A1C7LYW1_GRIFR</name>
<comment type="caution">
    <text evidence="1">The sequence shown here is derived from an EMBL/GenBank/DDBJ whole genome shotgun (WGS) entry which is preliminary data.</text>
</comment>
<dbReference type="Proteomes" id="UP000092993">
    <property type="component" value="Unassembled WGS sequence"/>
</dbReference>
<evidence type="ECO:0000313" key="2">
    <source>
        <dbReference type="Proteomes" id="UP000092993"/>
    </source>
</evidence>
<protein>
    <submittedName>
        <fullName evidence="1">Uncharacterized protein</fullName>
    </submittedName>
</protein>
<accession>A0A1C7LYW1</accession>
<gene>
    <name evidence="1" type="ORF">A0H81_10334</name>
</gene>
<keyword evidence="2" id="KW-1185">Reference proteome</keyword>
<organism evidence="1 2">
    <name type="scientific">Grifola frondosa</name>
    <name type="common">Maitake</name>
    <name type="synonym">Polyporus frondosus</name>
    <dbReference type="NCBI Taxonomy" id="5627"/>
    <lineage>
        <taxon>Eukaryota</taxon>
        <taxon>Fungi</taxon>
        <taxon>Dikarya</taxon>
        <taxon>Basidiomycota</taxon>
        <taxon>Agaricomycotina</taxon>
        <taxon>Agaricomycetes</taxon>
        <taxon>Polyporales</taxon>
        <taxon>Grifolaceae</taxon>
        <taxon>Grifola</taxon>
    </lineage>
</organism>
<dbReference type="AlphaFoldDB" id="A0A1C7LYW1"/>
<evidence type="ECO:0000313" key="1">
    <source>
        <dbReference type="EMBL" id="OBZ69648.1"/>
    </source>
</evidence>